<dbReference type="OrthoDB" id="227596at2"/>
<feature type="domain" description="Histidine kinase/HSP90-like ATPase" evidence="10">
    <location>
        <begin position="280"/>
        <end position="369"/>
    </location>
</feature>
<evidence type="ECO:0000256" key="8">
    <source>
        <dbReference type="ARBA" id="ARBA00023012"/>
    </source>
</evidence>
<evidence type="ECO:0000313" key="12">
    <source>
        <dbReference type="Proteomes" id="UP000278962"/>
    </source>
</evidence>
<dbReference type="InterPro" id="IPR050482">
    <property type="entry name" value="Sensor_HK_TwoCompSys"/>
</dbReference>
<keyword evidence="8" id="KW-0902">Two-component regulatory system</keyword>
<dbReference type="Gene3D" id="3.30.565.10">
    <property type="entry name" value="Histidine kinase-like ATPase, C-terminal domain"/>
    <property type="match status" value="1"/>
</dbReference>
<dbReference type="CDD" id="cd16917">
    <property type="entry name" value="HATPase_UhpB-NarQ-NarX-like"/>
    <property type="match status" value="1"/>
</dbReference>
<reference evidence="11 12" key="1">
    <citation type="submission" date="2018-10" db="EMBL/GenBank/DDBJ databases">
        <title>Genomic Encyclopedia of Archaeal and Bacterial Type Strains, Phase II (KMG-II): from individual species to whole genera.</title>
        <authorList>
            <person name="Goeker M."/>
        </authorList>
    </citation>
    <scope>NUCLEOTIDE SEQUENCE [LARGE SCALE GENOMIC DNA]</scope>
    <source>
        <strain evidence="11 12">DSM 14954</strain>
    </source>
</reference>
<dbReference type="RefSeq" id="WP_121248335.1">
    <property type="nucleotide sequence ID" value="NZ_RBIL01000001.1"/>
</dbReference>
<feature type="transmembrane region" description="Helical" evidence="9">
    <location>
        <begin position="140"/>
        <end position="159"/>
    </location>
</feature>
<accession>A0A660LDD5</accession>
<comment type="caution">
    <text evidence="11">The sequence shown here is derived from an EMBL/GenBank/DDBJ whole genome shotgun (WGS) entry which is preliminary data.</text>
</comment>
<feature type="transmembrane region" description="Helical" evidence="9">
    <location>
        <begin position="16"/>
        <end position="35"/>
    </location>
</feature>
<proteinExistence type="predicted"/>
<keyword evidence="4" id="KW-0808">Transferase</keyword>
<comment type="catalytic activity">
    <reaction evidence="1">
        <text>ATP + protein L-histidine = ADP + protein N-phospho-L-histidine.</text>
        <dbReference type="EC" id="2.7.13.3"/>
    </reaction>
</comment>
<evidence type="ECO:0000256" key="5">
    <source>
        <dbReference type="ARBA" id="ARBA00022741"/>
    </source>
</evidence>
<evidence type="ECO:0000256" key="4">
    <source>
        <dbReference type="ARBA" id="ARBA00022679"/>
    </source>
</evidence>
<feature type="transmembrane region" description="Helical" evidence="9">
    <location>
        <begin position="71"/>
        <end position="90"/>
    </location>
</feature>
<evidence type="ECO:0000256" key="6">
    <source>
        <dbReference type="ARBA" id="ARBA00022777"/>
    </source>
</evidence>
<dbReference type="InterPro" id="IPR003594">
    <property type="entry name" value="HATPase_dom"/>
</dbReference>
<dbReference type="EMBL" id="RBIL01000001">
    <property type="protein sequence ID" value="RKQ91054.1"/>
    <property type="molecule type" value="Genomic_DNA"/>
</dbReference>
<dbReference type="Proteomes" id="UP000278962">
    <property type="component" value="Unassembled WGS sequence"/>
</dbReference>
<dbReference type="EC" id="2.7.13.3" evidence="2"/>
<keyword evidence="7" id="KW-0067">ATP-binding</keyword>
<keyword evidence="3" id="KW-0597">Phosphoprotein</keyword>
<keyword evidence="9" id="KW-0472">Membrane</keyword>
<dbReference type="AlphaFoldDB" id="A0A660LDD5"/>
<dbReference type="SMART" id="SM00387">
    <property type="entry name" value="HATPase_c"/>
    <property type="match status" value="1"/>
</dbReference>
<keyword evidence="12" id="KW-1185">Reference proteome</keyword>
<dbReference type="Gene3D" id="1.20.5.1930">
    <property type="match status" value="1"/>
</dbReference>
<evidence type="ECO:0000256" key="7">
    <source>
        <dbReference type="ARBA" id="ARBA00022840"/>
    </source>
</evidence>
<feature type="transmembrane region" description="Helical" evidence="9">
    <location>
        <begin position="47"/>
        <end position="64"/>
    </location>
</feature>
<evidence type="ECO:0000313" key="11">
    <source>
        <dbReference type="EMBL" id="RKQ91054.1"/>
    </source>
</evidence>
<evidence type="ECO:0000259" key="10">
    <source>
        <dbReference type="SMART" id="SM00387"/>
    </source>
</evidence>
<dbReference type="GO" id="GO:0046983">
    <property type="term" value="F:protein dimerization activity"/>
    <property type="evidence" value="ECO:0007669"/>
    <property type="project" value="InterPro"/>
</dbReference>
<dbReference type="SUPFAM" id="SSF55874">
    <property type="entry name" value="ATPase domain of HSP90 chaperone/DNA topoisomerase II/histidine kinase"/>
    <property type="match status" value="1"/>
</dbReference>
<keyword evidence="9" id="KW-1133">Transmembrane helix</keyword>
<keyword evidence="6 11" id="KW-0418">Kinase</keyword>
<dbReference type="InterPro" id="IPR011712">
    <property type="entry name" value="Sig_transdc_His_kin_sub3_dim/P"/>
</dbReference>
<feature type="transmembrane region" description="Helical" evidence="9">
    <location>
        <begin position="117"/>
        <end position="134"/>
    </location>
</feature>
<dbReference type="Pfam" id="PF02518">
    <property type="entry name" value="HATPase_c"/>
    <property type="match status" value="1"/>
</dbReference>
<dbReference type="PANTHER" id="PTHR24421">
    <property type="entry name" value="NITRATE/NITRITE SENSOR PROTEIN NARX-RELATED"/>
    <property type="match status" value="1"/>
</dbReference>
<dbReference type="InterPro" id="IPR036890">
    <property type="entry name" value="HATPase_C_sf"/>
</dbReference>
<evidence type="ECO:0000256" key="3">
    <source>
        <dbReference type="ARBA" id="ARBA00022553"/>
    </source>
</evidence>
<dbReference type="GO" id="GO:0016020">
    <property type="term" value="C:membrane"/>
    <property type="evidence" value="ECO:0007669"/>
    <property type="project" value="InterPro"/>
</dbReference>
<protein>
    <recommendedName>
        <fullName evidence="2">histidine kinase</fullName>
        <ecNumber evidence="2">2.7.13.3</ecNumber>
    </recommendedName>
</protein>
<feature type="transmembrane region" description="Helical" evidence="9">
    <location>
        <begin position="96"/>
        <end position="112"/>
    </location>
</feature>
<evidence type="ECO:0000256" key="9">
    <source>
        <dbReference type="SAM" id="Phobius"/>
    </source>
</evidence>
<dbReference type="Pfam" id="PF07730">
    <property type="entry name" value="HisKA_3"/>
    <property type="match status" value="1"/>
</dbReference>
<dbReference type="GO" id="GO:0005524">
    <property type="term" value="F:ATP binding"/>
    <property type="evidence" value="ECO:0007669"/>
    <property type="project" value="UniProtKB-KW"/>
</dbReference>
<sequence>MRLRDISPPGKHGPPVAMRVIAVASVGAIFLSALFTDPRPSFSQDGLLVVLAMLLMAVGLTLGLRRYEWWPGARFTGLCAIGVAVLIFAAVQPDSAGYVGVYFIVVLAGLRLDREAAAFVCLTTVAGLVLIFAFEDEAVGMIVGLLFSLAPWFFVMRLVRRLAATANELQESRTAHAESAALAERGRVARELHDVLAHSLSALALQLEGARLLAQSKGSDPEVVESLQRAHHLATTGLSEARQAISALRGDDLPAIEDLAAAFPGATFTVSGTPHEPTSEAKLALYRTAQEALTNVRRHSRAPDHVDIRLDFAPDGTTLTVQDHGEQAPAVNGGGYGLTGMRERAELLGGRLNAGPTNDGFRVELWLPV</sequence>
<gene>
    <name evidence="11" type="ORF">C8N24_0870</name>
</gene>
<name>A0A660LDD5_9ACTN</name>
<keyword evidence="9" id="KW-0812">Transmembrane</keyword>
<dbReference type="GO" id="GO:0000155">
    <property type="term" value="F:phosphorelay sensor kinase activity"/>
    <property type="evidence" value="ECO:0007669"/>
    <property type="project" value="InterPro"/>
</dbReference>
<evidence type="ECO:0000256" key="1">
    <source>
        <dbReference type="ARBA" id="ARBA00000085"/>
    </source>
</evidence>
<organism evidence="11 12">
    <name type="scientific">Solirubrobacter pauli</name>
    <dbReference type="NCBI Taxonomy" id="166793"/>
    <lineage>
        <taxon>Bacteria</taxon>
        <taxon>Bacillati</taxon>
        <taxon>Actinomycetota</taxon>
        <taxon>Thermoleophilia</taxon>
        <taxon>Solirubrobacterales</taxon>
        <taxon>Solirubrobacteraceae</taxon>
        <taxon>Solirubrobacter</taxon>
    </lineage>
</organism>
<keyword evidence="5" id="KW-0547">Nucleotide-binding</keyword>
<evidence type="ECO:0000256" key="2">
    <source>
        <dbReference type="ARBA" id="ARBA00012438"/>
    </source>
</evidence>
<dbReference type="PANTHER" id="PTHR24421:SF10">
    <property type="entry name" value="NITRATE_NITRITE SENSOR PROTEIN NARQ"/>
    <property type="match status" value="1"/>
</dbReference>